<dbReference type="RefSeq" id="WP_007076615.1">
    <property type="nucleotide sequence ID" value="NZ_CM001024.1"/>
</dbReference>
<evidence type="ECO:0008006" key="3">
    <source>
        <dbReference type="Google" id="ProtNLM"/>
    </source>
</evidence>
<dbReference type="OrthoDB" id="5171533at2"/>
<organism evidence="1 2">
    <name type="scientific">Aeromicrobium marinum DSM 15272</name>
    <dbReference type="NCBI Taxonomy" id="585531"/>
    <lineage>
        <taxon>Bacteria</taxon>
        <taxon>Bacillati</taxon>
        <taxon>Actinomycetota</taxon>
        <taxon>Actinomycetes</taxon>
        <taxon>Propionibacteriales</taxon>
        <taxon>Nocardioidaceae</taxon>
        <taxon>Aeromicrobium</taxon>
    </lineage>
</organism>
<dbReference type="EMBL" id="ACLF03000001">
    <property type="protein sequence ID" value="EFQ84707.1"/>
    <property type="molecule type" value="Genomic_DNA"/>
</dbReference>
<evidence type="ECO:0000313" key="2">
    <source>
        <dbReference type="Proteomes" id="UP000003111"/>
    </source>
</evidence>
<dbReference type="HOGENOM" id="CLU_511574_0_0_11"/>
<dbReference type="STRING" id="585531.HMPREF0063_10048"/>
<evidence type="ECO:0000313" key="1">
    <source>
        <dbReference type="EMBL" id="EFQ84707.1"/>
    </source>
</evidence>
<gene>
    <name evidence="1" type="ORF">HMPREF0063_10048</name>
</gene>
<keyword evidence="2" id="KW-1185">Reference proteome</keyword>
<protein>
    <recommendedName>
        <fullName evidence="3">Tip attachment protein J domain-containing protein</fullName>
    </recommendedName>
</protein>
<name>E2S7P1_9ACTN</name>
<sequence>MRVPLTVRLSQSTGERMITRQVSDLRFSAKAVGGYATCTVRLARPIRESEVEPFSQLTVFDGSTGNVVWDGRLLEPGRTADRAGQVAELAAIGEGIASMTDTNRPYMLVDSSLSSWDEQQSSRKEQSVAIGSSPNNSEPGYTFTARGTVAIGDVTFAWYRNLFNCGQLLGAIGFTHISGETGSRFIDLRSGVTPLAASTLHASYPWLGSLSTVFVAFAQADWPNTTVPKLAWRYNAAGPVGDTSWSTLRAAIVYARLLGQDREPLNTSVYSASFLTADRAFVDVVARFCPRLDIENADIDPASFEFTQLAWLSGITPRGVMDDVLEAESGFTWAVWERQPNGRWRTEFKALPTEVRYEASVVDGFDSPSPGSEIYTTVVVRWRDAAGDEQTTTVTQESDVLAAAGIERTATIDAGTEVGTSAQATQFGEAFLADHLVPPNAGRLTVARPIWDHVEGRPAMPWEIRPRELVRIRGVQSTPDSLNATSPDGVTVARIVDTSFDSGSAAAVLELDAPFLNQDRLLVQLTNARTRR</sequence>
<comment type="caution">
    <text evidence="1">The sequence shown here is derived from an EMBL/GenBank/DDBJ whole genome shotgun (WGS) entry which is preliminary data.</text>
</comment>
<dbReference type="AlphaFoldDB" id="E2S7P1"/>
<dbReference type="Proteomes" id="UP000003111">
    <property type="component" value="Unassembled WGS sequence"/>
</dbReference>
<proteinExistence type="predicted"/>
<accession>E2S7P1</accession>
<reference evidence="1" key="1">
    <citation type="submission" date="2010-08" db="EMBL/GenBank/DDBJ databases">
        <authorList>
            <person name="Muzny D."/>
            <person name="Qin X."/>
            <person name="Buhay C."/>
            <person name="Dugan-Rocha S."/>
            <person name="Ding Y."/>
            <person name="Chen G."/>
            <person name="Hawes A."/>
            <person name="Holder M."/>
            <person name="Jhangiani S."/>
            <person name="Johnson A."/>
            <person name="Khan Z."/>
            <person name="Li Z."/>
            <person name="Liu W."/>
            <person name="Liu X."/>
            <person name="Perez L."/>
            <person name="Shen H."/>
            <person name="Wang Q."/>
            <person name="Watt J."/>
            <person name="Xi L."/>
            <person name="Xin Y."/>
            <person name="Zhou J."/>
            <person name="Deng J."/>
            <person name="Jiang H."/>
            <person name="Liu Y."/>
            <person name="Qu J."/>
            <person name="Song X.-Z."/>
            <person name="Zhang L."/>
            <person name="Villasana D."/>
            <person name="Johnson A."/>
            <person name="Liu J."/>
            <person name="Liyanage D."/>
            <person name="Lorensuhewa L."/>
            <person name="Robinson T."/>
            <person name="Song A."/>
            <person name="Song B.-B."/>
            <person name="Dinh H."/>
            <person name="Thornton R."/>
            <person name="Coyle M."/>
            <person name="Francisco L."/>
            <person name="Jackson L."/>
            <person name="Javaid M."/>
            <person name="Korchina V."/>
            <person name="Kovar C."/>
            <person name="Mata R."/>
            <person name="Mathew T."/>
            <person name="Ngo R."/>
            <person name="Nguyen L."/>
            <person name="Nguyen N."/>
            <person name="Okwuonu G."/>
            <person name="Ongeri F."/>
            <person name="Pham C."/>
            <person name="Simmons D."/>
            <person name="Wilczek-Boney K."/>
            <person name="Hale W."/>
            <person name="Jakkamsetti A."/>
            <person name="Pham P."/>
            <person name="Ruth R."/>
            <person name="San Lucas F."/>
            <person name="Warren J."/>
            <person name="Zhang J."/>
            <person name="Zhao Z."/>
            <person name="Zhou C."/>
            <person name="Zhu D."/>
            <person name="Lee S."/>
            <person name="Bess C."/>
            <person name="Blankenburg K."/>
            <person name="Forbes L."/>
            <person name="Fu Q."/>
            <person name="Gubbala S."/>
            <person name="Hirani K."/>
            <person name="Jayaseelan J.C."/>
            <person name="Lara F."/>
            <person name="Munidasa M."/>
            <person name="Palculict T."/>
            <person name="Patil S."/>
            <person name="Pu L.-L."/>
            <person name="Saada N."/>
            <person name="Tang L."/>
            <person name="Weissenberger G."/>
            <person name="Zhu Y."/>
            <person name="Hemphill L."/>
            <person name="Shang Y."/>
            <person name="Youmans B."/>
            <person name="Ayvaz T."/>
            <person name="Ross M."/>
            <person name="Santibanez J."/>
            <person name="Aqrawi P."/>
            <person name="Gross S."/>
            <person name="Joshi V."/>
            <person name="Fowler G."/>
            <person name="Nazareth L."/>
            <person name="Reid J."/>
            <person name="Worley K."/>
            <person name="Petrosino J."/>
            <person name="Highlander S."/>
            <person name="Gibbs R."/>
        </authorList>
    </citation>
    <scope>NUCLEOTIDE SEQUENCE [LARGE SCALE GENOMIC DNA]</scope>
    <source>
        <strain evidence="1">DSM 15272</strain>
    </source>
</reference>